<proteinExistence type="predicted"/>
<evidence type="ECO:0000256" key="1">
    <source>
        <dbReference type="SAM" id="MobiDB-lite"/>
    </source>
</evidence>
<evidence type="ECO:0008006" key="3">
    <source>
        <dbReference type="Google" id="ProtNLM"/>
    </source>
</evidence>
<reference evidence="2" key="1">
    <citation type="journal article" date="2015" name="Nature">
        <title>Complex archaea that bridge the gap between prokaryotes and eukaryotes.</title>
        <authorList>
            <person name="Spang A."/>
            <person name="Saw J.H."/>
            <person name="Jorgensen S.L."/>
            <person name="Zaremba-Niedzwiedzka K."/>
            <person name="Martijn J."/>
            <person name="Lind A.E."/>
            <person name="van Eijk R."/>
            <person name="Schleper C."/>
            <person name="Guy L."/>
            <person name="Ettema T.J."/>
        </authorList>
    </citation>
    <scope>NUCLEOTIDE SEQUENCE</scope>
</reference>
<organism evidence="2">
    <name type="scientific">marine sediment metagenome</name>
    <dbReference type="NCBI Taxonomy" id="412755"/>
    <lineage>
        <taxon>unclassified sequences</taxon>
        <taxon>metagenomes</taxon>
        <taxon>ecological metagenomes</taxon>
    </lineage>
</organism>
<accession>A0A0F9V103</accession>
<dbReference type="EMBL" id="LAZR01000481">
    <property type="protein sequence ID" value="KKN67196.1"/>
    <property type="molecule type" value="Genomic_DNA"/>
</dbReference>
<evidence type="ECO:0000313" key="2">
    <source>
        <dbReference type="EMBL" id="KKN67196.1"/>
    </source>
</evidence>
<sequence length="159" mass="17535">MSYKSNMGVVVDKLNVKLRGLKNQDDMLRGIAVDLASSNTRRIHNESKDVSGANITFKPSRKTPRQGAYSRSYAKRRQNPKGGSAKQISKVDLSFTGQLSTEFQAAAISGGWGVGFLTSYGSNLHGWLEDRFGNIWGITVSDNQAIVRIISKEIKKKLD</sequence>
<dbReference type="AlphaFoldDB" id="A0A0F9V103"/>
<protein>
    <recommendedName>
        <fullName evidence="3">Phage virion morphogenesis protein</fullName>
    </recommendedName>
</protein>
<gene>
    <name evidence="2" type="ORF">LCGC14_0463690</name>
</gene>
<feature type="region of interest" description="Disordered" evidence="1">
    <location>
        <begin position="44"/>
        <end position="87"/>
    </location>
</feature>
<name>A0A0F9V103_9ZZZZ</name>
<comment type="caution">
    <text evidence="2">The sequence shown here is derived from an EMBL/GenBank/DDBJ whole genome shotgun (WGS) entry which is preliminary data.</text>
</comment>